<protein>
    <submittedName>
        <fullName evidence="1">Uncharacterized protein</fullName>
    </submittedName>
</protein>
<proteinExistence type="predicted"/>
<reference evidence="1 2" key="1">
    <citation type="submission" date="2016-06" db="EMBL/GenBank/DDBJ databases">
        <authorList>
            <person name="Kjaerup R.B."/>
            <person name="Dalgaard T.S."/>
            <person name="Juul-Madsen H.R."/>
        </authorList>
    </citation>
    <scope>NUCLEOTIDE SEQUENCE [LARGE SCALE GENOMIC DNA]</scope>
    <source>
        <strain evidence="1 2">1276495.2</strain>
    </source>
</reference>
<name>A0A1A3KRX8_MYCAS</name>
<gene>
    <name evidence="1" type="ORF">A5640_07560</name>
</gene>
<organism evidence="1 2">
    <name type="scientific">Mycobacterium asiaticum</name>
    <dbReference type="NCBI Taxonomy" id="1790"/>
    <lineage>
        <taxon>Bacteria</taxon>
        <taxon>Bacillati</taxon>
        <taxon>Actinomycetota</taxon>
        <taxon>Actinomycetes</taxon>
        <taxon>Mycobacteriales</taxon>
        <taxon>Mycobacteriaceae</taxon>
        <taxon>Mycobacterium</taxon>
    </lineage>
</organism>
<accession>A0A1A3KRX8</accession>
<dbReference type="AlphaFoldDB" id="A0A1A3KRX8"/>
<dbReference type="RefSeq" id="WP_065139330.1">
    <property type="nucleotide sequence ID" value="NZ_LZLF01000337.1"/>
</dbReference>
<dbReference type="EMBL" id="LZLM01000048">
    <property type="protein sequence ID" value="OBJ87133.1"/>
    <property type="molecule type" value="Genomic_DNA"/>
</dbReference>
<evidence type="ECO:0000313" key="2">
    <source>
        <dbReference type="Proteomes" id="UP000093925"/>
    </source>
</evidence>
<comment type="caution">
    <text evidence="1">The sequence shown here is derived from an EMBL/GenBank/DDBJ whole genome shotgun (WGS) entry which is preliminary data.</text>
</comment>
<evidence type="ECO:0000313" key="1">
    <source>
        <dbReference type="EMBL" id="OBJ87133.1"/>
    </source>
</evidence>
<sequence length="80" mass="8844">MYCERRCHCDGGVAIVDYDAIDPELRRIARLRPKGYGLQRGPRVPRALMGLTGRISAVRGVEVASGNPGVTVRVHRQSKE</sequence>
<dbReference type="Proteomes" id="UP000093925">
    <property type="component" value="Unassembled WGS sequence"/>
</dbReference>